<accession>A0ACC1QUQ7</accession>
<protein>
    <submittedName>
        <fullName evidence="1">Uncharacterized protein</fullName>
    </submittedName>
</protein>
<sequence length="403" mass="46197">MHHIWSANNAGLQVDWNLIRHEVPAAEEALIAIRAARVVLKAEKSGQLSPAIFALQSLESRHTAPQARELNAVLPPDREGGESTMRLQPEEAYRMREWRTSFNKALFRSFIAGAALYRAYTEPFFMATKDSDPEIRQLVLPTKFSIAQKEFASQFRVYRRHTDVKSEILAFKALAEWLIENILSDTDSRAEMQQRFSLRHGRATRCPGADQCPVALAEGACHSDGHFAVWEVAKMMWVSENAFDNFIPNVPESDTNKVLEDSLVILFGDFRPRLLRINTTEILVGANAFTTCDAWPGQQPWKYISWFLSCMEAWHDWVPSLGTEFFAYVLRRYLGLRFRQDILESAPRPYRHDDWLAFIGNLTVFSLNDVEGRKPYDVNRRFEQAGFLDGLEILEADAYVSEN</sequence>
<proteinExistence type="predicted"/>
<evidence type="ECO:0000313" key="1">
    <source>
        <dbReference type="EMBL" id="KAJ3492645.1"/>
    </source>
</evidence>
<evidence type="ECO:0000313" key="2">
    <source>
        <dbReference type="Proteomes" id="UP001148737"/>
    </source>
</evidence>
<gene>
    <name evidence="1" type="ORF">NLG97_g5249</name>
</gene>
<name>A0ACC1QUQ7_9HYPO</name>
<comment type="caution">
    <text evidence="1">The sequence shown here is derived from an EMBL/GenBank/DDBJ whole genome shotgun (WGS) entry which is preliminary data.</text>
</comment>
<keyword evidence="2" id="KW-1185">Reference proteome</keyword>
<dbReference type="Proteomes" id="UP001148737">
    <property type="component" value="Unassembled WGS sequence"/>
</dbReference>
<organism evidence="1 2">
    <name type="scientific">Lecanicillium saksenae</name>
    <dbReference type="NCBI Taxonomy" id="468837"/>
    <lineage>
        <taxon>Eukaryota</taxon>
        <taxon>Fungi</taxon>
        <taxon>Dikarya</taxon>
        <taxon>Ascomycota</taxon>
        <taxon>Pezizomycotina</taxon>
        <taxon>Sordariomycetes</taxon>
        <taxon>Hypocreomycetidae</taxon>
        <taxon>Hypocreales</taxon>
        <taxon>Cordycipitaceae</taxon>
        <taxon>Lecanicillium</taxon>
    </lineage>
</organism>
<reference evidence="1" key="1">
    <citation type="submission" date="2022-07" db="EMBL/GenBank/DDBJ databases">
        <title>Genome Sequence of Lecanicillium saksenae.</title>
        <authorList>
            <person name="Buettner E."/>
        </authorList>
    </citation>
    <scope>NUCLEOTIDE SEQUENCE</scope>
    <source>
        <strain evidence="1">VT-O1</strain>
    </source>
</reference>
<dbReference type="EMBL" id="JANAKD010000575">
    <property type="protein sequence ID" value="KAJ3492645.1"/>
    <property type="molecule type" value="Genomic_DNA"/>
</dbReference>